<dbReference type="STRING" id="933852.A0A0C3AH40"/>
<dbReference type="CDD" id="cd19527">
    <property type="entry name" value="RecA-like_PEX6_r2"/>
    <property type="match status" value="1"/>
</dbReference>
<dbReference type="GO" id="GO:0016558">
    <property type="term" value="P:protein import into peroxisome matrix"/>
    <property type="evidence" value="ECO:0007669"/>
    <property type="project" value="TreeGrafter"/>
</dbReference>
<dbReference type="InterPro" id="IPR003593">
    <property type="entry name" value="AAA+_ATPase"/>
</dbReference>
<accession>A0A0C3AH40</accession>
<reference evidence="13 14" key="1">
    <citation type="submission" date="2014-04" db="EMBL/GenBank/DDBJ databases">
        <authorList>
            <consortium name="DOE Joint Genome Institute"/>
            <person name="Kuo A."/>
            <person name="Zuccaro A."/>
            <person name="Kohler A."/>
            <person name="Nagy L.G."/>
            <person name="Floudas D."/>
            <person name="Copeland A."/>
            <person name="Barry K.W."/>
            <person name="Cichocki N."/>
            <person name="Veneault-Fourrey C."/>
            <person name="LaButti K."/>
            <person name="Lindquist E.A."/>
            <person name="Lipzen A."/>
            <person name="Lundell T."/>
            <person name="Morin E."/>
            <person name="Murat C."/>
            <person name="Sun H."/>
            <person name="Tunlid A."/>
            <person name="Henrissat B."/>
            <person name="Grigoriev I.V."/>
            <person name="Hibbett D.S."/>
            <person name="Martin F."/>
            <person name="Nordberg H.P."/>
            <person name="Cantor M.N."/>
            <person name="Hua S.X."/>
        </authorList>
    </citation>
    <scope>NUCLEOTIDE SEQUENCE [LARGE SCALE GENOMIC DNA]</scope>
    <source>
        <strain evidence="13 14">MAFF 305830</strain>
    </source>
</reference>
<dbReference type="GO" id="GO:0005524">
    <property type="term" value="F:ATP binding"/>
    <property type="evidence" value="ECO:0007669"/>
    <property type="project" value="UniProtKB-KW"/>
</dbReference>
<feature type="region of interest" description="Disordered" evidence="11">
    <location>
        <begin position="1084"/>
        <end position="1126"/>
    </location>
</feature>
<keyword evidence="7" id="KW-0472">Membrane</keyword>
<comment type="catalytic activity">
    <reaction evidence="10">
        <text>ATP + H2O = ADP + phosphate + H(+)</text>
        <dbReference type="Rhea" id="RHEA:13065"/>
        <dbReference type="ChEBI" id="CHEBI:15377"/>
        <dbReference type="ChEBI" id="CHEBI:15378"/>
        <dbReference type="ChEBI" id="CHEBI:30616"/>
        <dbReference type="ChEBI" id="CHEBI:43474"/>
        <dbReference type="ChEBI" id="CHEBI:456216"/>
    </reaction>
    <physiologicalReaction direction="left-to-right" evidence="10">
        <dbReference type="Rhea" id="RHEA:13066"/>
    </physiologicalReaction>
</comment>
<evidence type="ECO:0000313" key="14">
    <source>
        <dbReference type="Proteomes" id="UP000054097"/>
    </source>
</evidence>
<dbReference type="Gene3D" id="1.10.8.60">
    <property type="match status" value="2"/>
</dbReference>
<dbReference type="SMART" id="SM00382">
    <property type="entry name" value="AAA"/>
    <property type="match status" value="2"/>
</dbReference>
<dbReference type="SUPFAM" id="SSF52540">
    <property type="entry name" value="P-loop containing nucleoside triphosphate hydrolases"/>
    <property type="match status" value="2"/>
</dbReference>
<name>A0A0C3AH40_SERVB</name>
<gene>
    <name evidence="13" type="ORF">M408DRAFT_332040</name>
</gene>
<feature type="compositionally biased region" description="Basic and acidic residues" evidence="11">
    <location>
        <begin position="1108"/>
        <end position="1120"/>
    </location>
</feature>
<dbReference type="Gene3D" id="3.40.50.300">
    <property type="entry name" value="P-loop containing nucleotide triphosphate hydrolases"/>
    <property type="match status" value="2"/>
</dbReference>
<evidence type="ECO:0000256" key="9">
    <source>
        <dbReference type="ARBA" id="ARBA00034920"/>
    </source>
</evidence>
<dbReference type="Proteomes" id="UP000054097">
    <property type="component" value="Unassembled WGS sequence"/>
</dbReference>
<feature type="domain" description="AAA+ ATPase" evidence="12">
    <location>
        <begin position="823"/>
        <end position="963"/>
    </location>
</feature>
<keyword evidence="3" id="KW-0962">Peroxisome biogenesis</keyword>
<dbReference type="InterPro" id="IPR056995">
    <property type="entry name" value="PEX6_4th_dom"/>
</dbReference>
<evidence type="ECO:0000256" key="2">
    <source>
        <dbReference type="ARBA" id="ARBA00006914"/>
    </source>
</evidence>
<evidence type="ECO:0000256" key="4">
    <source>
        <dbReference type="ARBA" id="ARBA00022741"/>
    </source>
</evidence>
<dbReference type="GO" id="GO:0016887">
    <property type="term" value="F:ATP hydrolysis activity"/>
    <property type="evidence" value="ECO:0007669"/>
    <property type="project" value="InterPro"/>
</dbReference>
<dbReference type="PROSITE" id="PS00674">
    <property type="entry name" value="AAA"/>
    <property type="match status" value="1"/>
</dbReference>
<evidence type="ECO:0000256" key="10">
    <source>
        <dbReference type="ARBA" id="ARBA00048778"/>
    </source>
</evidence>
<feature type="compositionally biased region" description="Acidic residues" evidence="11">
    <location>
        <begin position="210"/>
        <end position="219"/>
    </location>
</feature>
<feature type="domain" description="AAA+ ATPase" evidence="12">
    <location>
        <begin position="547"/>
        <end position="686"/>
    </location>
</feature>
<keyword evidence="14" id="KW-1185">Reference proteome</keyword>
<evidence type="ECO:0000256" key="3">
    <source>
        <dbReference type="ARBA" id="ARBA00022593"/>
    </source>
</evidence>
<evidence type="ECO:0000256" key="5">
    <source>
        <dbReference type="ARBA" id="ARBA00022801"/>
    </source>
</evidence>
<dbReference type="AlphaFoldDB" id="A0A0C3AH40"/>
<dbReference type="OrthoDB" id="5553750at2759"/>
<dbReference type="GO" id="GO:0005829">
    <property type="term" value="C:cytosol"/>
    <property type="evidence" value="ECO:0007669"/>
    <property type="project" value="TreeGrafter"/>
</dbReference>
<keyword evidence="4" id="KW-0547">Nucleotide-binding</keyword>
<dbReference type="FunFam" id="1.10.8.60:FF:000039">
    <property type="entry name" value="peroxisome biogenesis factor 6"/>
    <property type="match status" value="1"/>
</dbReference>
<sequence length="1126" mass="122792">MIVDFSVLEDDDSEIVKVSDVVWTALSLGEGRVAIALSEPAGVPGGQNEHSLITWACKSPEIHGVCVPKHLTDRYQEVLQQNGGKDDKMRVSVTSVTPIALDEVILLAKSPSAYAMAGENSDLLKAQLVRDKTILRQGNDISLNSVPAIGNGHAGNQTASFKLEYKVVLTAPVHQGYVDVDSTEIYIAPDEPEVDQGSPALVPDSTGSSSDEEDSDIDESFLLNSLSKPNGGTKSRDNGAMDAPDSTLFKPVPLRASHLLRNDGLQDLTILLRTADLARLGIFSGDWLVICNRENRSKSRIVRILGIESHDNVIEPGSILLPPLLFHNIDLDSTRTPIVEVQKTAFGSQIPPVPAARSITLARIASPPSVQKKYQQLVLWALRKYLQESRRLLKQGDTVAVALNSSLSTLFEGVTEKEGKHSVFADELIQQLQSTGESPDEVAFFRVTHIEHDLVQVKANGGLDAHFAAVMGELGCWFDPETTRLVQSGLENSRVPDLDEFLGIRRRHPLLGLHGQKSVWESPDTPFGNLRDIVAATLHQKASEYKLAATVLVAGNAGTGKRTLVRWVARSLGIHMIEFDCFDIVDDTEVKTEGILKARFEQAEEISPSILLLRNVDALVRKNQKAETGKEPAIASVLKECLIMLEMARSRTGFPTAVVATARDKDTVPLSVLACFKHQITVEAPDETQRLAILRGLLHGSSISPDVSLESIATQTAALVAADLADVTSLAHTAASERIWDLCRKQGHSPRDAQLAGFSIMGVDFERALTQARATFSANIGAPSIPKVSWDDVGGLASVKSDILDTIQLPLQHPEVFADGMKKRSGVLLFGPPGTGKTLLAKAVATSFALNFFSVKGPELLNMYIGESEANVRRVFQRARDARPCVIFFDELDSVAPKRGNQGDSGGVMDRIVSQLLAELDGMSDGSGADVFVIGATNRPDLLDPALLRPGRFDKLLYLGVSDTHESQLKIIEALTRKFRLDTNLDLREIAEQCSFNFTGADFYALCSDAMLKAMTRKAASVDAKIALINSQPRDPAHVYPITPQYYLAEMSTEEDTDITVNREDFLAALKELVPSVSQTEMEHYRKVQEKFADNSKRSEDQDQSPPQEREGIQVPADRKGKGRAT</sequence>
<dbReference type="InterPro" id="IPR003959">
    <property type="entry name" value="ATPase_AAA_core"/>
</dbReference>
<protein>
    <recommendedName>
        <fullName evidence="8">Peroxisomal ATPase PEX6</fullName>
    </recommendedName>
    <alternativeName>
        <fullName evidence="9">Peroxin-6</fullName>
    </alternativeName>
</protein>
<dbReference type="InterPro" id="IPR027417">
    <property type="entry name" value="P-loop_NTPase"/>
</dbReference>
<dbReference type="FunFam" id="3.40.50.300:FF:000109">
    <property type="entry name" value="Peroxisomal biogenesis factor 6"/>
    <property type="match status" value="1"/>
</dbReference>
<comment type="subcellular location">
    <subcellularLocation>
        <location evidence="1">Membrane</location>
    </subcellularLocation>
</comment>
<evidence type="ECO:0000256" key="8">
    <source>
        <dbReference type="ARBA" id="ARBA00034811"/>
    </source>
</evidence>
<dbReference type="EMBL" id="KN824329">
    <property type="protein sequence ID" value="KIM23980.1"/>
    <property type="molecule type" value="Genomic_DNA"/>
</dbReference>
<evidence type="ECO:0000259" key="12">
    <source>
        <dbReference type="SMART" id="SM00382"/>
    </source>
</evidence>
<dbReference type="InterPro" id="IPR003960">
    <property type="entry name" value="ATPase_AAA_CS"/>
</dbReference>
<evidence type="ECO:0000256" key="6">
    <source>
        <dbReference type="ARBA" id="ARBA00022840"/>
    </source>
</evidence>
<dbReference type="PANTHER" id="PTHR23077:SF9">
    <property type="entry name" value="PEROXISOMAL ATPASE PEX6"/>
    <property type="match status" value="1"/>
</dbReference>
<dbReference type="Pfam" id="PF00004">
    <property type="entry name" value="AAA"/>
    <property type="match status" value="2"/>
</dbReference>
<reference evidence="14" key="2">
    <citation type="submission" date="2015-01" db="EMBL/GenBank/DDBJ databases">
        <title>Evolutionary Origins and Diversification of the Mycorrhizal Mutualists.</title>
        <authorList>
            <consortium name="DOE Joint Genome Institute"/>
            <consortium name="Mycorrhizal Genomics Consortium"/>
            <person name="Kohler A."/>
            <person name="Kuo A."/>
            <person name="Nagy L.G."/>
            <person name="Floudas D."/>
            <person name="Copeland A."/>
            <person name="Barry K.W."/>
            <person name="Cichocki N."/>
            <person name="Veneault-Fourrey C."/>
            <person name="LaButti K."/>
            <person name="Lindquist E.A."/>
            <person name="Lipzen A."/>
            <person name="Lundell T."/>
            <person name="Morin E."/>
            <person name="Murat C."/>
            <person name="Riley R."/>
            <person name="Ohm R."/>
            <person name="Sun H."/>
            <person name="Tunlid A."/>
            <person name="Henrissat B."/>
            <person name="Grigoriev I.V."/>
            <person name="Hibbett D.S."/>
            <person name="Martin F."/>
        </authorList>
    </citation>
    <scope>NUCLEOTIDE SEQUENCE [LARGE SCALE GENOMIC DNA]</scope>
    <source>
        <strain evidence="14">MAFF 305830</strain>
    </source>
</reference>
<evidence type="ECO:0000256" key="1">
    <source>
        <dbReference type="ARBA" id="ARBA00004370"/>
    </source>
</evidence>
<evidence type="ECO:0000256" key="7">
    <source>
        <dbReference type="ARBA" id="ARBA00023136"/>
    </source>
</evidence>
<dbReference type="GO" id="GO:0005778">
    <property type="term" value="C:peroxisomal membrane"/>
    <property type="evidence" value="ECO:0007669"/>
    <property type="project" value="TreeGrafter"/>
</dbReference>
<feature type="compositionally biased region" description="Basic and acidic residues" evidence="11">
    <location>
        <begin position="1084"/>
        <end position="1101"/>
    </location>
</feature>
<dbReference type="InterPro" id="IPR047533">
    <property type="entry name" value="RecA-like_PEX6_r2"/>
</dbReference>
<dbReference type="PANTHER" id="PTHR23077">
    <property type="entry name" value="AAA-FAMILY ATPASE"/>
    <property type="match status" value="1"/>
</dbReference>
<organism evidence="13 14">
    <name type="scientific">Serendipita vermifera MAFF 305830</name>
    <dbReference type="NCBI Taxonomy" id="933852"/>
    <lineage>
        <taxon>Eukaryota</taxon>
        <taxon>Fungi</taxon>
        <taxon>Dikarya</taxon>
        <taxon>Basidiomycota</taxon>
        <taxon>Agaricomycotina</taxon>
        <taxon>Agaricomycetes</taxon>
        <taxon>Sebacinales</taxon>
        <taxon>Serendipitaceae</taxon>
        <taxon>Serendipita</taxon>
    </lineage>
</organism>
<dbReference type="InterPro" id="IPR050168">
    <property type="entry name" value="AAA_ATPase_domain"/>
</dbReference>
<feature type="compositionally biased region" description="Polar residues" evidence="11">
    <location>
        <begin position="222"/>
        <end position="233"/>
    </location>
</feature>
<comment type="similarity">
    <text evidence="2">Belongs to the AAA ATPase family.</text>
</comment>
<feature type="region of interest" description="Disordered" evidence="11">
    <location>
        <begin position="190"/>
        <end position="245"/>
    </location>
</feature>
<evidence type="ECO:0000313" key="13">
    <source>
        <dbReference type="EMBL" id="KIM23980.1"/>
    </source>
</evidence>
<keyword evidence="5" id="KW-0378">Hydrolase</keyword>
<proteinExistence type="inferred from homology"/>
<dbReference type="HOGENOM" id="CLU_000688_0_0_1"/>
<evidence type="ECO:0000256" key="11">
    <source>
        <dbReference type="SAM" id="MobiDB-lite"/>
    </source>
</evidence>
<keyword evidence="6" id="KW-0067">ATP-binding</keyword>
<dbReference type="Pfam" id="PF23315">
    <property type="entry name" value="PEX6_4th"/>
    <property type="match status" value="1"/>
</dbReference>